<reference evidence="2 3" key="1">
    <citation type="submission" date="2023-07" db="EMBL/GenBank/DDBJ databases">
        <title>Genomic Encyclopedia of Type Strains, Phase IV (KMG-IV): sequencing the most valuable type-strain genomes for metagenomic binning, comparative biology and taxonomic classification.</title>
        <authorList>
            <person name="Goeker M."/>
        </authorList>
    </citation>
    <scope>NUCLEOTIDE SEQUENCE [LARGE SCALE GENOMIC DNA]</scope>
    <source>
        <strain evidence="2 3">DSM 19619</strain>
    </source>
</reference>
<dbReference type="Gene3D" id="3.20.20.150">
    <property type="entry name" value="Divalent-metal-dependent TIM barrel enzymes"/>
    <property type="match status" value="1"/>
</dbReference>
<dbReference type="PANTHER" id="PTHR12110">
    <property type="entry name" value="HYDROXYPYRUVATE ISOMERASE"/>
    <property type="match status" value="1"/>
</dbReference>
<protein>
    <submittedName>
        <fullName evidence="2">Sugar phosphate isomerase/epimerase</fullName>
    </submittedName>
</protein>
<dbReference type="InterPro" id="IPR036237">
    <property type="entry name" value="Xyl_isomerase-like_sf"/>
</dbReference>
<evidence type="ECO:0000259" key="1">
    <source>
        <dbReference type="Pfam" id="PF01261"/>
    </source>
</evidence>
<dbReference type="EMBL" id="JAUSVX010000001">
    <property type="protein sequence ID" value="MDQ0467149.1"/>
    <property type="molecule type" value="Genomic_DNA"/>
</dbReference>
<gene>
    <name evidence="2" type="ORF">QO011_000144</name>
</gene>
<dbReference type="Proteomes" id="UP001242480">
    <property type="component" value="Unassembled WGS sequence"/>
</dbReference>
<name>A0ABU0IYS2_9HYPH</name>
<keyword evidence="3" id="KW-1185">Reference proteome</keyword>
<dbReference type="SUPFAM" id="SSF51658">
    <property type="entry name" value="Xylose isomerase-like"/>
    <property type="match status" value="1"/>
</dbReference>
<proteinExistence type="predicted"/>
<dbReference type="PANTHER" id="PTHR12110:SF41">
    <property type="entry name" value="INOSOSE DEHYDRATASE"/>
    <property type="match status" value="1"/>
</dbReference>
<keyword evidence="2" id="KW-0413">Isomerase</keyword>
<dbReference type="GO" id="GO:0016853">
    <property type="term" value="F:isomerase activity"/>
    <property type="evidence" value="ECO:0007669"/>
    <property type="project" value="UniProtKB-KW"/>
</dbReference>
<evidence type="ECO:0000313" key="3">
    <source>
        <dbReference type="Proteomes" id="UP001242480"/>
    </source>
</evidence>
<sequence length="253" mass="27272">MAISTPTSFQLYSARKFPPLADRVKELAEIGYTAVEPFGGLYGDAAGLRAMLDAVGLAAPSGHFGLDMLEQDFDGALAVARTLGMRFVVCPYLMPEERPADAAGWKAFGARLQAVAARFDKAGLAFAWHNHDFEFRPLPDGSVPIEHILVEGVAWEADLAWVARAAVDPLPWLQRYAGRVPLVHVKDIAPAGEKADEDGWADVGEGVLPWAALWRAAEAAGAEIMVAEHDNPSDAERFARVSYATMSKLNGKA</sequence>
<dbReference type="Pfam" id="PF01261">
    <property type="entry name" value="AP_endonuc_2"/>
    <property type="match status" value="1"/>
</dbReference>
<dbReference type="RefSeq" id="WP_307266411.1">
    <property type="nucleotide sequence ID" value="NZ_JAUSVX010000001.1"/>
</dbReference>
<organism evidence="2 3">
    <name type="scientific">Labrys wisconsinensis</name>
    <dbReference type="NCBI Taxonomy" id="425677"/>
    <lineage>
        <taxon>Bacteria</taxon>
        <taxon>Pseudomonadati</taxon>
        <taxon>Pseudomonadota</taxon>
        <taxon>Alphaproteobacteria</taxon>
        <taxon>Hyphomicrobiales</taxon>
        <taxon>Xanthobacteraceae</taxon>
        <taxon>Labrys</taxon>
    </lineage>
</organism>
<comment type="caution">
    <text evidence="2">The sequence shown here is derived from an EMBL/GenBank/DDBJ whole genome shotgun (WGS) entry which is preliminary data.</text>
</comment>
<feature type="domain" description="Xylose isomerase-like TIM barrel" evidence="1">
    <location>
        <begin position="25"/>
        <end position="235"/>
    </location>
</feature>
<dbReference type="InterPro" id="IPR013022">
    <property type="entry name" value="Xyl_isomerase-like_TIM-brl"/>
</dbReference>
<evidence type="ECO:0000313" key="2">
    <source>
        <dbReference type="EMBL" id="MDQ0467149.1"/>
    </source>
</evidence>
<accession>A0ABU0IYS2</accession>
<dbReference type="InterPro" id="IPR050312">
    <property type="entry name" value="IolE/XylAMocC-like"/>
</dbReference>